<dbReference type="GO" id="GO:0005886">
    <property type="term" value="C:plasma membrane"/>
    <property type="evidence" value="ECO:0007669"/>
    <property type="project" value="TreeGrafter"/>
</dbReference>
<dbReference type="GO" id="GO:0022857">
    <property type="term" value="F:transmembrane transporter activity"/>
    <property type="evidence" value="ECO:0007669"/>
    <property type="project" value="TreeGrafter"/>
</dbReference>
<keyword evidence="1" id="KW-0472">Membrane</keyword>
<dbReference type="PANTHER" id="PTHR30572:SF4">
    <property type="entry name" value="ABC TRANSPORTER PERMEASE YTRF"/>
    <property type="match status" value="1"/>
</dbReference>
<sequence length="208" mass="22994">MNFTDLLRDTLATLWAHKRRTLLTMFGIAWGIISITIMVAAGEGLGDGIKKNQETFGKDVMIVFAGRTSMQAGGMRSGRLIRWLEDDYLQVAKEAPACKYVMPELGNEVQVRSLFNSGTIQVVGALPPFSEIRSVAPAQGRFYNDEDNAEARNVAFLGSDTKKQLFAERDPMGQTVWMNGVPYVVIGYIQVVLILVASALFFQLPLRG</sequence>
<dbReference type="InterPro" id="IPR050250">
    <property type="entry name" value="Macrolide_Exporter_MacB"/>
</dbReference>
<keyword evidence="4" id="KW-1185">Reference proteome</keyword>
<evidence type="ECO:0000256" key="1">
    <source>
        <dbReference type="SAM" id="Phobius"/>
    </source>
</evidence>
<feature type="transmembrane region" description="Helical" evidence="1">
    <location>
        <begin position="21"/>
        <end position="41"/>
    </location>
</feature>
<name>A0A7V8NQS0_9BACT</name>
<feature type="transmembrane region" description="Helical" evidence="1">
    <location>
        <begin position="181"/>
        <end position="202"/>
    </location>
</feature>
<feature type="domain" description="MacB-like periplasmic core" evidence="2">
    <location>
        <begin position="21"/>
        <end position="188"/>
    </location>
</feature>
<organism evidence="3 4">
    <name type="scientific">Candidatus Acidiferrum panamense</name>
    <dbReference type="NCBI Taxonomy" id="2741543"/>
    <lineage>
        <taxon>Bacteria</taxon>
        <taxon>Pseudomonadati</taxon>
        <taxon>Acidobacteriota</taxon>
        <taxon>Terriglobia</taxon>
        <taxon>Candidatus Acidiferrales</taxon>
        <taxon>Candidatus Acidiferrum</taxon>
    </lineage>
</organism>
<accession>A0A7V8NQS0</accession>
<dbReference type="AlphaFoldDB" id="A0A7V8NQS0"/>
<evidence type="ECO:0000259" key="2">
    <source>
        <dbReference type="Pfam" id="PF12704"/>
    </source>
</evidence>
<keyword evidence="1" id="KW-1133">Transmembrane helix</keyword>
<dbReference type="PANTHER" id="PTHR30572">
    <property type="entry name" value="MEMBRANE COMPONENT OF TRANSPORTER-RELATED"/>
    <property type="match status" value="1"/>
</dbReference>
<protein>
    <submittedName>
        <fullName evidence="3">ABC transporter permease</fullName>
    </submittedName>
</protein>
<dbReference type="EMBL" id="JACDQQ010001225">
    <property type="protein sequence ID" value="MBA0085819.1"/>
    <property type="molecule type" value="Genomic_DNA"/>
</dbReference>
<dbReference type="Proteomes" id="UP000567293">
    <property type="component" value="Unassembled WGS sequence"/>
</dbReference>
<feature type="non-terminal residue" evidence="3">
    <location>
        <position position="208"/>
    </location>
</feature>
<gene>
    <name evidence="3" type="ORF">HRJ53_12545</name>
</gene>
<evidence type="ECO:0000313" key="3">
    <source>
        <dbReference type="EMBL" id="MBA0085819.1"/>
    </source>
</evidence>
<proteinExistence type="predicted"/>
<dbReference type="InterPro" id="IPR025857">
    <property type="entry name" value="MacB_PCD"/>
</dbReference>
<reference evidence="3" key="1">
    <citation type="submission" date="2020-06" db="EMBL/GenBank/DDBJ databases">
        <title>Legume-microbial interactions unlock mineral nutrients during tropical forest succession.</title>
        <authorList>
            <person name="Epihov D.Z."/>
        </authorList>
    </citation>
    <scope>NUCLEOTIDE SEQUENCE [LARGE SCALE GENOMIC DNA]</scope>
    <source>
        <strain evidence="3">Pan2503</strain>
    </source>
</reference>
<keyword evidence="1" id="KW-0812">Transmembrane</keyword>
<evidence type="ECO:0000313" key="4">
    <source>
        <dbReference type="Proteomes" id="UP000567293"/>
    </source>
</evidence>
<dbReference type="Pfam" id="PF12704">
    <property type="entry name" value="MacB_PCD"/>
    <property type="match status" value="1"/>
</dbReference>
<comment type="caution">
    <text evidence="3">The sequence shown here is derived from an EMBL/GenBank/DDBJ whole genome shotgun (WGS) entry which is preliminary data.</text>
</comment>